<protein>
    <recommendedName>
        <fullName evidence="4">Clp protease</fullName>
    </recommendedName>
</protein>
<evidence type="ECO:0000313" key="3">
    <source>
        <dbReference type="Proteomes" id="UP000192936"/>
    </source>
</evidence>
<keyword evidence="1" id="KW-0812">Transmembrane</keyword>
<dbReference type="RefSeq" id="WP_143266836.1">
    <property type="nucleotide sequence ID" value="NZ_FXAK01000007.1"/>
</dbReference>
<keyword evidence="1" id="KW-0472">Membrane</keyword>
<keyword evidence="1" id="KW-1133">Transmembrane helix</keyword>
<evidence type="ECO:0000313" key="2">
    <source>
        <dbReference type="EMBL" id="SMF83579.1"/>
    </source>
</evidence>
<evidence type="ECO:0000256" key="1">
    <source>
        <dbReference type="SAM" id="Phobius"/>
    </source>
</evidence>
<feature type="transmembrane region" description="Helical" evidence="1">
    <location>
        <begin position="12"/>
        <end position="28"/>
    </location>
</feature>
<reference evidence="2 3" key="1">
    <citation type="submission" date="2017-04" db="EMBL/GenBank/DDBJ databases">
        <authorList>
            <person name="Afonso C.L."/>
            <person name="Miller P.J."/>
            <person name="Scott M.A."/>
            <person name="Spackman E."/>
            <person name="Goraichik I."/>
            <person name="Dimitrov K.M."/>
            <person name="Suarez D.L."/>
            <person name="Swayne D.E."/>
        </authorList>
    </citation>
    <scope>NUCLEOTIDE SEQUENCE [LARGE SCALE GENOMIC DNA]</scope>
    <source>
        <strain evidence="2 3">A2P</strain>
    </source>
</reference>
<name>A0A1X7HDK2_9PROT</name>
<gene>
    <name evidence="2" type="ORF">SAMN02982917_5576</name>
</gene>
<evidence type="ECO:0008006" key="4">
    <source>
        <dbReference type="Google" id="ProtNLM"/>
    </source>
</evidence>
<dbReference type="EMBL" id="FXAK01000007">
    <property type="protein sequence ID" value="SMF83579.1"/>
    <property type="molecule type" value="Genomic_DNA"/>
</dbReference>
<dbReference type="AlphaFoldDB" id="A0A1X7HDK2"/>
<dbReference type="Proteomes" id="UP000192936">
    <property type="component" value="Unassembled WGS sequence"/>
</dbReference>
<proteinExistence type="predicted"/>
<dbReference type="SUPFAM" id="SSF52096">
    <property type="entry name" value="ClpP/crotonase"/>
    <property type="match status" value="1"/>
</dbReference>
<organism evidence="2 3">
    <name type="scientific">Azospirillum oryzae</name>
    <dbReference type="NCBI Taxonomy" id="286727"/>
    <lineage>
        <taxon>Bacteria</taxon>
        <taxon>Pseudomonadati</taxon>
        <taxon>Pseudomonadota</taxon>
        <taxon>Alphaproteobacteria</taxon>
        <taxon>Rhodospirillales</taxon>
        <taxon>Azospirillaceae</taxon>
        <taxon>Azospirillum</taxon>
    </lineage>
</organism>
<sequence length="213" mass="23347">MDAAGGVSRTQVILAILFIWIVGAYRGADALEFKQRVVGNEQILLATGTFVPDDDKRLKRAVERAGRVDEVWLSSDGGSLYAGLAVGRYLRRTGLATRVPPEAICASACAYAFIGGVFRVVDGRIGVHMTAREVDPELLATITVLIRNYGANAARAIIPHVEQWAARSAAAQAKYLVEMSVSLELMVPIVETHKDNVHWLTRDELKRYNVVNQ</sequence>
<dbReference type="OrthoDB" id="5936191at2"/>
<accession>A0A1X7HDK2</accession>
<dbReference type="InterPro" id="IPR029045">
    <property type="entry name" value="ClpP/crotonase-like_dom_sf"/>
</dbReference>